<reference evidence="1 2" key="1">
    <citation type="submission" date="2015-04" db="EMBL/GenBank/DDBJ databases">
        <authorList>
            <person name="Syromyatnikov M.Y."/>
            <person name="Popov V.N."/>
        </authorList>
    </citation>
    <scope>NUCLEOTIDE SEQUENCE [LARGE SCALE GENOMIC DNA]</scope>
</reference>
<keyword evidence="2" id="KW-1185">Reference proteome</keyword>
<evidence type="ECO:0000313" key="1">
    <source>
        <dbReference type="EMBL" id="CRL01437.1"/>
    </source>
</evidence>
<evidence type="ECO:0000313" key="2">
    <source>
        <dbReference type="Proteomes" id="UP000183832"/>
    </source>
</evidence>
<dbReference type="AlphaFoldDB" id="A0A1J1IMH3"/>
<protein>
    <submittedName>
        <fullName evidence="1">CLUMA_CG014764, isoform A</fullName>
    </submittedName>
</protein>
<dbReference type="Proteomes" id="UP000183832">
    <property type="component" value="Unassembled WGS sequence"/>
</dbReference>
<name>A0A1J1IMH3_9DIPT</name>
<proteinExistence type="predicted"/>
<organism evidence="1 2">
    <name type="scientific">Clunio marinus</name>
    <dbReference type="NCBI Taxonomy" id="568069"/>
    <lineage>
        <taxon>Eukaryota</taxon>
        <taxon>Metazoa</taxon>
        <taxon>Ecdysozoa</taxon>
        <taxon>Arthropoda</taxon>
        <taxon>Hexapoda</taxon>
        <taxon>Insecta</taxon>
        <taxon>Pterygota</taxon>
        <taxon>Neoptera</taxon>
        <taxon>Endopterygota</taxon>
        <taxon>Diptera</taxon>
        <taxon>Nematocera</taxon>
        <taxon>Chironomoidea</taxon>
        <taxon>Chironomidae</taxon>
        <taxon>Clunio</taxon>
    </lineage>
</organism>
<sequence length="83" mass="9505">MTFNFQSFNASSHESMLWLCMLEAYADASWNYLIARCLYGIKTISCLMYSKSPWGITCEIVLVVKVIKSSIQCFMFVIRGLNS</sequence>
<accession>A0A1J1IMH3</accession>
<dbReference type="EMBL" id="CVRI01000055">
    <property type="protein sequence ID" value="CRL01437.1"/>
    <property type="molecule type" value="Genomic_DNA"/>
</dbReference>
<gene>
    <name evidence="1" type="ORF">CLUMA_CG014764</name>
</gene>